<reference evidence="4" key="2">
    <citation type="submission" date="2018-07" db="EMBL/GenBank/DDBJ databases">
        <authorList>
            <person name="Quirk P.G."/>
            <person name="Krulwich T.A."/>
        </authorList>
    </citation>
    <scope>NUCLEOTIDE SEQUENCE</scope>
    <source>
        <strain evidence="4">Anand</strain>
    </source>
</reference>
<keyword evidence="6" id="KW-1185">Reference proteome</keyword>
<name>Q4UDV3_THEAN</name>
<dbReference type="SUPFAM" id="SSF52058">
    <property type="entry name" value="L domain-like"/>
    <property type="match status" value="1"/>
</dbReference>
<dbReference type="InterPro" id="IPR032675">
    <property type="entry name" value="LRR_dom_sf"/>
</dbReference>
<evidence type="ECO:0000313" key="4">
    <source>
        <dbReference type="EMBL" id="SVP91771.1"/>
    </source>
</evidence>
<dbReference type="AlphaFoldDB" id="Q4UDV3"/>
<dbReference type="OrthoDB" id="266138at2759"/>
<sequence length="396" mass="46259">MLLDLRFRKLFTLHDNRLVNQELSKLNLSFDDITELNVSGCHLDDLYGIEVFKNLERLDASNNNISLLDPLVSLNLVSLRLNNNNVEYLYIKELDNGTVVLSSYRDAKHRDSFTKFDSENKKPGKSHKQTRPLEYVDLSSNEIKLFKHLTPGGKLSFEVLNLSNNNISNFNALEYVKCYKTLDLSFNQHLDLKHLNKSTLSDECKVYLQYTRLKNEHLLPGILDRYENILVHHETEVVQHERLVSPYRLHLDNVRNKKFVSTDGEYADFMYEGDSYPSELMTPRYLDTGDVVPNVQYKGKPENRLSQLETESTYDDNENKFVTIPSIENEISEGYEFEKYTRISHMAPNSSNVISEREFETDFNQLDFLISSMELCKKIDMWSDDIKKTLYNDIKE</sequence>
<protein>
    <submittedName>
        <fullName evidence="3">Uncharacterized protein</fullName>
    </submittedName>
</protein>
<dbReference type="EMBL" id="UIVT01000002">
    <property type="protein sequence ID" value="SVP91771.1"/>
    <property type="molecule type" value="Genomic_DNA"/>
</dbReference>
<dbReference type="OMA" id="DMWSDDI"/>
<dbReference type="KEGG" id="tan:TA12130"/>
<organism evidence="3 6">
    <name type="scientific">Theileria annulata</name>
    <dbReference type="NCBI Taxonomy" id="5874"/>
    <lineage>
        <taxon>Eukaryota</taxon>
        <taxon>Sar</taxon>
        <taxon>Alveolata</taxon>
        <taxon>Apicomplexa</taxon>
        <taxon>Aconoidasida</taxon>
        <taxon>Piroplasmida</taxon>
        <taxon>Theileriidae</taxon>
        <taxon>Theileria</taxon>
    </lineage>
</organism>
<accession>Q4UDV3</accession>
<dbReference type="EMBL" id="UIVS01000002">
    <property type="protein sequence ID" value="SVP92034.1"/>
    <property type="molecule type" value="Genomic_DNA"/>
</dbReference>
<dbReference type="PANTHER" id="PTHR46652:SF3">
    <property type="entry name" value="LEUCINE-RICH REPEAT-CONTAINING PROTEIN 9"/>
    <property type="match status" value="1"/>
</dbReference>
<evidence type="ECO:0000256" key="1">
    <source>
        <dbReference type="ARBA" id="ARBA00022614"/>
    </source>
</evidence>
<proteinExistence type="predicted"/>
<dbReference type="VEuPathDB" id="PiroplasmaDB:TA12130"/>
<dbReference type="eggNOG" id="ENOG502TN8B">
    <property type="taxonomic scope" value="Eukaryota"/>
</dbReference>
<evidence type="ECO:0000256" key="2">
    <source>
        <dbReference type="ARBA" id="ARBA00022737"/>
    </source>
</evidence>
<dbReference type="EMBL" id="CR940348">
    <property type="protein sequence ID" value="CAI74736.1"/>
    <property type="molecule type" value="Genomic_DNA"/>
</dbReference>
<evidence type="ECO:0000313" key="6">
    <source>
        <dbReference type="Proteomes" id="UP000001950"/>
    </source>
</evidence>
<dbReference type="Gene3D" id="3.80.10.10">
    <property type="entry name" value="Ribonuclease Inhibitor"/>
    <property type="match status" value="2"/>
</dbReference>
<dbReference type="InterPro" id="IPR001611">
    <property type="entry name" value="Leu-rich_rpt"/>
</dbReference>
<gene>
    <name evidence="3" type="ORF">TA12130</name>
    <name evidence="4" type="ORF">TAT_000192200</name>
    <name evidence="5" type="ORF">TAV_000192500</name>
</gene>
<dbReference type="PROSITE" id="PS51450">
    <property type="entry name" value="LRR"/>
    <property type="match status" value="2"/>
</dbReference>
<dbReference type="Proteomes" id="UP000001950">
    <property type="component" value="Chromosome 2"/>
</dbReference>
<dbReference type="InterPro" id="IPR050836">
    <property type="entry name" value="SDS22/Internalin_LRR"/>
</dbReference>
<evidence type="ECO:0000313" key="5">
    <source>
        <dbReference type="EMBL" id="SVP92034.1"/>
    </source>
</evidence>
<dbReference type="GeneID" id="3861931"/>
<dbReference type="RefSeq" id="XP_952468.1">
    <property type="nucleotide sequence ID" value="XM_947375.1"/>
</dbReference>
<keyword evidence="1" id="KW-0433">Leucine-rich repeat</keyword>
<reference evidence="3 6" key="1">
    <citation type="journal article" date="2005" name="Science">
        <title>Genome of the host-cell transforming parasite Theileria annulata compared with T. parva.</title>
        <authorList>
            <person name="Pain A."/>
            <person name="Renauld H."/>
            <person name="Berriman M."/>
            <person name="Murphy L."/>
            <person name="Yeats C.A."/>
            <person name="Weir W."/>
            <person name="Kerhornou A."/>
            <person name="Aslett M."/>
            <person name="Bishop R."/>
            <person name="Bouchier C."/>
            <person name="Cochet M."/>
            <person name="Coulson R.M.R."/>
            <person name="Cronin A."/>
            <person name="de Villiers E.P."/>
            <person name="Fraser A."/>
            <person name="Fosker N."/>
            <person name="Gardner M."/>
            <person name="Goble A."/>
            <person name="Griffiths-Jones S."/>
            <person name="Harris D.E."/>
            <person name="Katzer F."/>
            <person name="Larke N."/>
            <person name="Lord A."/>
            <person name="Maser P."/>
            <person name="McKellar S."/>
            <person name="Mooney P."/>
            <person name="Morton F."/>
            <person name="Nene V."/>
            <person name="O'Neil S."/>
            <person name="Price C."/>
            <person name="Quail M.A."/>
            <person name="Rabbinowitsch E."/>
            <person name="Rawlings N.D."/>
            <person name="Rutter S."/>
            <person name="Saunders D."/>
            <person name="Seeger K."/>
            <person name="Shah T."/>
            <person name="Squares R."/>
            <person name="Squares S."/>
            <person name="Tivey A."/>
            <person name="Walker A.R."/>
            <person name="Woodward J."/>
            <person name="Dobbelaere D.A.E."/>
            <person name="Langsley G."/>
            <person name="Rajandream M.A."/>
            <person name="McKeever D."/>
            <person name="Shiels B."/>
            <person name="Tait A."/>
            <person name="Barrell B.G."/>
            <person name="Hall N."/>
        </authorList>
    </citation>
    <scope>NUCLEOTIDE SEQUENCE [LARGE SCALE GENOMIC DNA]</scope>
    <source>
        <strain evidence="6">Ankara</strain>
        <strain evidence="3">Ankara isolate clone C9</strain>
    </source>
</reference>
<evidence type="ECO:0000313" key="3">
    <source>
        <dbReference type="EMBL" id="CAI74736.1"/>
    </source>
</evidence>
<dbReference type="InParanoid" id="Q4UDV3"/>
<keyword evidence="2" id="KW-0677">Repeat</keyword>
<dbReference type="PANTHER" id="PTHR46652">
    <property type="entry name" value="LEUCINE-RICH REPEAT AND IQ DOMAIN-CONTAINING PROTEIN 1-RELATED"/>
    <property type="match status" value="1"/>
</dbReference>